<dbReference type="InterPro" id="IPR029787">
    <property type="entry name" value="Nucleotide_cyclase"/>
</dbReference>
<dbReference type="Pfam" id="PF00990">
    <property type="entry name" value="GGDEF"/>
    <property type="match status" value="1"/>
</dbReference>
<sequence>MSVELIEKKKLEQVLSIDQKVSSILDLNHLVDFVSDQATHILEAEKCSLMLLDEATQELVIRGAKGLDGQIIKETRIKVGDQISGMVAKEGRPLLICDIEEDERLGRKNRSHYKGKSFLSVPIKMHNKVVGVVNISDKNSQTDSTNIFTEIDLRILCTIVRQASIAVENANYCRDLEHLSSTDSMTGLFNHRHFVKCLDQEIGRIKRYPQPLCLLMLDVDDFKTYNDTHGHLRGDDLLKEVANILKENLRDIDIVCRYAGDEFVAILPETDIKQAQVVGLKIKEAVSDLDLKESITVSIGMAKCAKGMDQRDLIMKADQALYEAKGNGKNRICCYS</sequence>
<dbReference type="PANTHER" id="PTHR45138">
    <property type="entry name" value="REGULATORY COMPONENTS OF SENSORY TRANSDUCTION SYSTEM"/>
    <property type="match status" value="1"/>
</dbReference>
<name>A0A3B1DGS8_9ZZZZ</name>
<feature type="domain" description="GGDEF" evidence="1">
    <location>
        <begin position="210"/>
        <end position="336"/>
    </location>
</feature>
<dbReference type="SUPFAM" id="SSF55073">
    <property type="entry name" value="Nucleotide cyclase"/>
    <property type="match status" value="1"/>
</dbReference>
<reference evidence="2" key="1">
    <citation type="submission" date="2018-06" db="EMBL/GenBank/DDBJ databases">
        <authorList>
            <person name="Zhirakovskaya E."/>
        </authorList>
    </citation>
    <scope>NUCLEOTIDE SEQUENCE</scope>
</reference>
<dbReference type="InterPro" id="IPR000160">
    <property type="entry name" value="GGDEF_dom"/>
</dbReference>
<dbReference type="InterPro" id="IPR043128">
    <property type="entry name" value="Rev_trsase/Diguanyl_cyclase"/>
</dbReference>
<dbReference type="InterPro" id="IPR050469">
    <property type="entry name" value="Diguanylate_Cyclase"/>
</dbReference>
<dbReference type="Pfam" id="PF13185">
    <property type="entry name" value="GAF_2"/>
    <property type="match status" value="1"/>
</dbReference>
<protein>
    <submittedName>
        <fullName evidence="2">GGDEF domain protein</fullName>
    </submittedName>
</protein>
<evidence type="ECO:0000313" key="2">
    <source>
        <dbReference type="EMBL" id="VAX35208.1"/>
    </source>
</evidence>
<dbReference type="FunFam" id="3.30.70.270:FF:000001">
    <property type="entry name" value="Diguanylate cyclase domain protein"/>
    <property type="match status" value="1"/>
</dbReference>
<dbReference type="SMART" id="SM00267">
    <property type="entry name" value="GGDEF"/>
    <property type="match status" value="1"/>
</dbReference>
<dbReference type="PROSITE" id="PS50887">
    <property type="entry name" value="GGDEF"/>
    <property type="match status" value="1"/>
</dbReference>
<organism evidence="2">
    <name type="scientific">hydrothermal vent metagenome</name>
    <dbReference type="NCBI Taxonomy" id="652676"/>
    <lineage>
        <taxon>unclassified sequences</taxon>
        <taxon>metagenomes</taxon>
        <taxon>ecological metagenomes</taxon>
    </lineage>
</organism>
<dbReference type="InterPro" id="IPR003018">
    <property type="entry name" value="GAF"/>
</dbReference>
<dbReference type="PANTHER" id="PTHR45138:SF9">
    <property type="entry name" value="DIGUANYLATE CYCLASE DGCM-RELATED"/>
    <property type="match status" value="1"/>
</dbReference>
<dbReference type="GO" id="GO:0052621">
    <property type="term" value="F:diguanylate cyclase activity"/>
    <property type="evidence" value="ECO:0007669"/>
    <property type="project" value="TreeGrafter"/>
</dbReference>
<dbReference type="SMART" id="SM00065">
    <property type="entry name" value="GAF"/>
    <property type="match status" value="1"/>
</dbReference>
<gene>
    <name evidence="2" type="ORF">MNBD_UNCLBAC01-230</name>
</gene>
<dbReference type="AlphaFoldDB" id="A0A3B1DGS8"/>
<dbReference type="InterPro" id="IPR029016">
    <property type="entry name" value="GAF-like_dom_sf"/>
</dbReference>
<dbReference type="CDD" id="cd01949">
    <property type="entry name" value="GGDEF"/>
    <property type="match status" value="1"/>
</dbReference>
<accession>A0A3B1DGS8</accession>
<dbReference type="SUPFAM" id="SSF55781">
    <property type="entry name" value="GAF domain-like"/>
    <property type="match status" value="1"/>
</dbReference>
<dbReference type="NCBIfam" id="TIGR00254">
    <property type="entry name" value="GGDEF"/>
    <property type="match status" value="1"/>
</dbReference>
<dbReference type="EMBL" id="UOGJ01000037">
    <property type="protein sequence ID" value="VAX35208.1"/>
    <property type="molecule type" value="Genomic_DNA"/>
</dbReference>
<dbReference type="Gene3D" id="3.30.70.270">
    <property type="match status" value="1"/>
</dbReference>
<proteinExistence type="predicted"/>
<evidence type="ECO:0000259" key="1">
    <source>
        <dbReference type="PROSITE" id="PS50887"/>
    </source>
</evidence>
<dbReference type="Gene3D" id="3.30.450.40">
    <property type="match status" value="1"/>
</dbReference>